<evidence type="ECO:0000259" key="4">
    <source>
        <dbReference type="PROSITE" id="PS50217"/>
    </source>
</evidence>
<proteinExistence type="predicted"/>
<dbReference type="InterPro" id="IPR050936">
    <property type="entry name" value="AP-1-like"/>
</dbReference>
<dbReference type="InterPro" id="IPR004827">
    <property type="entry name" value="bZIP"/>
</dbReference>
<dbReference type="SMART" id="SM00338">
    <property type="entry name" value="BRLZ"/>
    <property type="match status" value="1"/>
</dbReference>
<evidence type="ECO:0000256" key="2">
    <source>
        <dbReference type="ARBA" id="ARBA00023242"/>
    </source>
</evidence>
<dbReference type="Proteomes" id="UP001497600">
    <property type="component" value="Chromosome G"/>
</dbReference>
<evidence type="ECO:0000313" key="5">
    <source>
        <dbReference type="EMBL" id="CAK7916855.1"/>
    </source>
</evidence>
<evidence type="ECO:0000313" key="6">
    <source>
        <dbReference type="Proteomes" id="UP001497600"/>
    </source>
</evidence>
<evidence type="ECO:0000256" key="3">
    <source>
        <dbReference type="SAM" id="Coils"/>
    </source>
</evidence>
<feature type="domain" description="BZIP" evidence="4">
    <location>
        <begin position="157"/>
        <end position="215"/>
    </location>
</feature>
<dbReference type="EMBL" id="OZ004259">
    <property type="protein sequence ID" value="CAK7916855.1"/>
    <property type="molecule type" value="Genomic_DNA"/>
</dbReference>
<dbReference type="PROSITE" id="PS50217">
    <property type="entry name" value="BZIP"/>
    <property type="match status" value="1"/>
</dbReference>
<keyword evidence="6" id="KW-1185">Reference proteome</keyword>
<dbReference type="InterPro" id="IPR046347">
    <property type="entry name" value="bZIP_sf"/>
</dbReference>
<protein>
    <submittedName>
        <fullName evidence="5">AP-1-like transcription factor Yap3p</fullName>
    </submittedName>
</protein>
<evidence type="ECO:0000256" key="1">
    <source>
        <dbReference type="ARBA" id="ARBA00004123"/>
    </source>
</evidence>
<keyword evidence="2" id="KW-0539">Nucleus</keyword>
<organism evidence="5 6">
    <name type="scientific">[Candida] anglica</name>
    <dbReference type="NCBI Taxonomy" id="148631"/>
    <lineage>
        <taxon>Eukaryota</taxon>
        <taxon>Fungi</taxon>
        <taxon>Dikarya</taxon>
        <taxon>Ascomycota</taxon>
        <taxon>Saccharomycotina</taxon>
        <taxon>Pichiomycetes</taxon>
        <taxon>Debaryomycetaceae</taxon>
        <taxon>Kurtzmaniella</taxon>
    </lineage>
</organism>
<dbReference type="CDD" id="cd14688">
    <property type="entry name" value="bZIP_YAP"/>
    <property type="match status" value="1"/>
</dbReference>
<dbReference type="SUPFAM" id="SSF57959">
    <property type="entry name" value="Leucine zipper domain"/>
    <property type="match status" value="1"/>
</dbReference>
<dbReference type="PANTHER" id="PTHR40621:SF8">
    <property type="entry name" value="AP-1-LIKE TRANSCRIPTION FACTOR YAP3"/>
    <property type="match status" value="1"/>
</dbReference>
<keyword evidence="3" id="KW-0175">Coiled coil</keyword>
<reference evidence="5 6" key="1">
    <citation type="submission" date="2024-01" db="EMBL/GenBank/DDBJ databases">
        <authorList>
            <consortium name="Genoscope - CEA"/>
            <person name="William W."/>
        </authorList>
    </citation>
    <scope>NUCLEOTIDE SEQUENCE [LARGE SCALE GENOMIC DNA]</scope>
    <source>
        <strain evidence="5 6">29B2s-10</strain>
    </source>
</reference>
<dbReference type="PANTHER" id="PTHR40621">
    <property type="entry name" value="TRANSCRIPTION FACTOR KAPC-RELATED"/>
    <property type="match status" value="1"/>
</dbReference>
<accession>A0ABP0EH55</accession>
<dbReference type="Gene3D" id="1.20.5.170">
    <property type="match status" value="1"/>
</dbReference>
<gene>
    <name evidence="5" type="primary">YAP3</name>
    <name evidence="5" type="ORF">CAAN4_G05864</name>
</gene>
<feature type="coiled-coil region" evidence="3">
    <location>
        <begin position="170"/>
        <end position="211"/>
    </location>
</feature>
<name>A0ABP0EH55_9ASCO</name>
<comment type="subcellular location">
    <subcellularLocation>
        <location evidence="1">Nucleus</location>
    </subcellularLocation>
</comment>
<sequence length="341" mass="39106">MSFDRPDMKYWNDDINMSGETTFTPGVESNFYGELNQQNMEQFNQVGDFHFNQNPYQNQEQPPIMQYGQQSQVSNFDINSNLNLNATSFHSPDTDKSSDLGLIAVDNSIGMDRATPESIEDVKTSKAKLKKQILDEQDAILIARDDSELTEVELQAKKKAQNRAAQRAFRERKESKLRELEAKLNKSEEEKQKLLDQLANANRQNNTIQSATDFLRRDESNNKYHGNLDGFTGSGANNDFDKFTFPKTQEDFINVLAKGHPVKRETLKKVYENEEYPDTKLLAIGAVWDYLQLKAEEFEIDDYSFDVEGIMNKLKGHERCHGFGPAYPLVLVDEAIKDCMR</sequence>
<dbReference type="PROSITE" id="PS00036">
    <property type="entry name" value="BZIP_BASIC"/>
    <property type="match status" value="1"/>
</dbReference>